<gene>
    <name evidence="1" type="ORF">BDY19DRAFT_918978</name>
</gene>
<name>A0ACB8UI93_9APHY</name>
<evidence type="ECO:0000313" key="1">
    <source>
        <dbReference type="EMBL" id="KAI0093795.1"/>
    </source>
</evidence>
<organism evidence="1 2">
    <name type="scientific">Irpex rosettiformis</name>
    <dbReference type="NCBI Taxonomy" id="378272"/>
    <lineage>
        <taxon>Eukaryota</taxon>
        <taxon>Fungi</taxon>
        <taxon>Dikarya</taxon>
        <taxon>Basidiomycota</taxon>
        <taxon>Agaricomycotina</taxon>
        <taxon>Agaricomycetes</taxon>
        <taxon>Polyporales</taxon>
        <taxon>Irpicaceae</taxon>
        <taxon>Irpex</taxon>
    </lineage>
</organism>
<evidence type="ECO:0000313" key="2">
    <source>
        <dbReference type="Proteomes" id="UP001055072"/>
    </source>
</evidence>
<dbReference type="Proteomes" id="UP001055072">
    <property type="component" value="Unassembled WGS sequence"/>
</dbReference>
<protein>
    <submittedName>
        <fullName evidence="1">Uncharacterized protein</fullName>
    </submittedName>
</protein>
<reference evidence="1" key="1">
    <citation type="journal article" date="2021" name="Environ. Microbiol.">
        <title>Gene family expansions and transcriptome signatures uncover fungal adaptations to wood decay.</title>
        <authorList>
            <person name="Hage H."/>
            <person name="Miyauchi S."/>
            <person name="Viragh M."/>
            <person name="Drula E."/>
            <person name="Min B."/>
            <person name="Chaduli D."/>
            <person name="Navarro D."/>
            <person name="Favel A."/>
            <person name="Norest M."/>
            <person name="Lesage-Meessen L."/>
            <person name="Balint B."/>
            <person name="Merenyi Z."/>
            <person name="de Eugenio L."/>
            <person name="Morin E."/>
            <person name="Martinez A.T."/>
            <person name="Baldrian P."/>
            <person name="Stursova M."/>
            <person name="Martinez M.J."/>
            <person name="Novotny C."/>
            <person name="Magnuson J.K."/>
            <person name="Spatafora J.W."/>
            <person name="Maurice S."/>
            <person name="Pangilinan J."/>
            <person name="Andreopoulos W."/>
            <person name="LaButti K."/>
            <person name="Hundley H."/>
            <person name="Na H."/>
            <person name="Kuo A."/>
            <person name="Barry K."/>
            <person name="Lipzen A."/>
            <person name="Henrissat B."/>
            <person name="Riley R."/>
            <person name="Ahrendt S."/>
            <person name="Nagy L.G."/>
            <person name="Grigoriev I.V."/>
            <person name="Martin F."/>
            <person name="Rosso M.N."/>
        </authorList>
    </citation>
    <scope>NUCLEOTIDE SEQUENCE</scope>
    <source>
        <strain evidence="1">CBS 384.51</strain>
    </source>
</reference>
<dbReference type="EMBL" id="MU274901">
    <property type="protein sequence ID" value="KAI0093795.1"/>
    <property type="molecule type" value="Genomic_DNA"/>
</dbReference>
<keyword evidence="2" id="KW-1185">Reference proteome</keyword>
<accession>A0ACB8UI93</accession>
<comment type="caution">
    <text evidence="1">The sequence shown here is derived from an EMBL/GenBank/DDBJ whole genome shotgun (WGS) entry which is preliminary data.</text>
</comment>
<proteinExistence type="predicted"/>
<sequence length="511" mass="55706">MQLLSSGLRAQLGHSLHKPPGLPPGGAGAITSNLGRRSIHMPAWFPRAQAPKPSGAAAAFVKQARTLLTRVVGELTAPGAFNLATHVPYSSSGPSYSTNPFRFSTIQQRLNGPTRVTLSRPLWAPYVPRAPAMPRNVTQLGLGTARNFSSARPLFQNVVDNVPIAGRAFWEADWDVKMMKEREAKIKKYTGNKENRKSRKMRLEPTTRPVVQSTSTAEAASTQEVDLDHYFPAPTMADVTTLLLIPLAPTPTSRLPLPINPSVHTSNHPLIPFRYIASIHDDHIAHSLRVSSLFARLDTAHVFDQPGVSTAAFGHASGLCTVLEVKFSGWTESRVRSILGEAGTGWCVLEEVHENEHAAIEETLSEMSFDTRSNSPHPEERDVYIDPSTSFVLPTLDFSASAAASWGRVTAPALPQAASTPMSDLEFHNAWSSREHDGQSDSEDALSDVSLDDASADSWGDILGSASEVSNRPPSRASNEWTPLGFSSSFSSQINIPREESINEEPREYMF</sequence>